<dbReference type="GO" id="GO:0004519">
    <property type="term" value="F:endonuclease activity"/>
    <property type="evidence" value="ECO:0007669"/>
    <property type="project" value="UniProtKB-KW"/>
</dbReference>
<dbReference type="Proteomes" id="UP001219630">
    <property type="component" value="Chromosome"/>
</dbReference>
<evidence type="ECO:0000259" key="1">
    <source>
        <dbReference type="Pfam" id="PF13391"/>
    </source>
</evidence>
<keyword evidence="3" id="KW-0540">Nuclease</keyword>
<proteinExistence type="predicted"/>
<reference evidence="3 4" key="1">
    <citation type="submission" date="2022-12" db="EMBL/GenBank/DDBJ databases">
        <title>Complete genome sequencing of Dickeya lacustris type strain LMG30899.</title>
        <authorList>
            <person name="Dobhal S."/>
            <person name="Arizala D."/>
            <person name="Arif M."/>
        </authorList>
    </citation>
    <scope>NUCLEOTIDE SEQUENCE [LARGE SCALE GENOMIC DNA]</scope>
    <source>
        <strain evidence="3 4">LMG30899</strain>
    </source>
</reference>
<evidence type="ECO:0000313" key="3">
    <source>
        <dbReference type="EMBL" id="WFN55197.1"/>
    </source>
</evidence>
<keyword evidence="3" id="KW-0255">Endonuclease</keyword>
<protein>
    <submittedName>
        <fullName evidence="3">HNH endonuclease signature motif containing protein</fullName>
    </submittedName>
</protein>
<dbReference type="InterPro" id="IPR046921">
    <property type="entry name" value="ABC-3C_CTD11"/>
</dbReference>
<dbReference type="RefSeq" id="WP_125258567.1">
    <property type="nucleotide sequence ID" value="NZ_CP114280.1"/>
</dbReference>
<dbReference type="Pfam" id="PF20277">
    <property type="entry name" value="CTD11"/>
    <property type="match status" value="1"/>
</dbReference>
<accession>A0ABY8G5G8</accession>
<organism evidence="3 4">
    <name type="scientific">Dickeya lacustris</name>
    <dbReference type="NCBI Taxonomy" id="2259638"/>
    <lineage>
        <taxon>Bacteria</taxon>
        <taxon>Pseudomonadati</taxon>
        <taxon>Pseudomonadota</taxon>
        <taxon>Gammaproteobacteria</taxon>
        <taxon>Enterobacterales</taxon>
        <taxon>Pectobacteriaceae</taxon>
        <taxon>Dickeya</taxon>
    </lineage>
</organism>
<name>A0ABY8G5G8_9GAMM</name>
<keyword evidence="4" id="KW-1185">Reference proteome</keyword>
<keyword evidence="3" id="KW-0378">Hydrolase</keyword>
<dbReference type="Pfam" id="PF13391">
    <property type="entry name" value="HNH_2"/>
    <property type="match status" value="1"/>
</dbReference>
<sequence>MANVRIKPSDHEHSILYAETGGACPLCKSAIMSKKPGSKKPISLYEIAHIYPLNPNSLQITALSNYPAPEDINSLENYILLCPTCHTNYDKDFKIEEYLHLKNIKKIFLDDANAKLAASQYALQDEVNEILDLISMDDGSYEDLSESEFNINSIDKKLKSNISSLLKREIRHNITDFFIPIRNHIRIIEQENQLSIKLLQCQIHTFYLAMQKQHPENKDLVFKYVSEWICQKSGKSLMASKILTSFFIQSCEVFDVSSK</sequence>
<dbReference type="InterPro" id="IPR003615">
    <property type="entry name" value="HNH_nuc"/>
</dbReference>
<feature type="domain" description="HNH nuclease" evidence="1">
    <location>
        <begin position="38"/>
        <end position="91"/>
    </location>
</feature>
<evidence type="ECO:0000313" key="4">
    <source>
        <dbReference type="Proteomes" id="UP001219630"/>
    </source>
</evidence>
<feature type="domain" description="ABC-three component systems C-terminal" evidence="2">
    <location>
        <begin position="117"/>
        <end position="254"/>
    </location>
</feature>
<gene>
    <name evidence="3" type="ORF">O1Q98_16475</name>
</gene>
<evidence type="ECO:0000259" key="2">
    <source>
        <dbReference type="Pfam" id="PF20277"/>
    </source>
</evidence>
<dbReference type="EMBL" id="CP114280">
    <property type="protein sequence ID" value="WFN55197.1"/>
    <property type="molecule type" value="Genomic_DNA"/>
</dbReference>